<keyword evidence="7" id="KW-0812">Transmembrane</keyword>
<dbReference type="GO" id="GO:0003677">
    <property type="term" value="F:DNA binding"/>
    <property type="evidence" value="ECO:0007669"/>
    <property type="project" value="UniProtKB-KW"/>
</dbReference>
<dbReference type="InterPro" id="IPR036388">
    <property type="entry name" value="WH-like_DNA-bd_sf"/>
</dbReference>
<gene>
    <name evidence="9" type="ORF">A3G52_04315</name>
</gene>
<sequence length="719" mass="79471">MFKYTKDETKQAVFGIIFFILGVFLVLSAFGKSGIAGEKIHTLLRHLLGVGYLLLPLFSFVLSLTFFKNFKQTFHISKIIFSLFAILAGLGLIDLFARGEAGIIGQSLSTPLVAVVDLYASFIILFGIFIIFLILTIEPVMDTNFFEKLKKLLGRNKKTEKEQVVLDKNEQDKINVGQSRDEDSGNEEKQTKQSSKKSEKILDDKDEFFVNQKRPSLVGMAKYVPIPLSLLERDKGKPGVGDIKANANIIKRTLQNFGINVEMDEISIGPSVTRYALKPAEGVKLSRIVGLQNDLALALAAHPIRIEAPIPGKSLVGIEIPNSTKTTVGLGTMLSSPEYQESDKSLLLSLGKGVSGKCHFANLGKMPHLLIAGATGSGKSVAIHSIITSMLYRNSPENLKFIMIDPKRVELTLYNKIPHLLTPVITDAKKAILALKWAAKEMNRRYDILEAESVRDIESYHKNILEPELKKMRDAGVKNGEEEVKMPETMPYIAIIIDELADIMSTYPRELESAIVRLAQMSRAVGIHLILSTQRPSVNIITGLIKANIPTRVALQVSSQIDSRTILDTSGAEKLLGAGDMLYLGGEMSKPQRLQSAFISESEVKSVVKFLSENYSDILPSDISFSDTEKNSIFESTMDDESLEDEDEMYEDARVAVLEARKASTSYLQRKLGLGYARAARIMDMLEQKGVIGPADGAKPREVYGEGETSDEEPSQEEV</sequence>
<feature type="transmembrane region" description="Helical" evidence="7">
    <location>
        <begin position="118"/>
        <end position="141"/>
    </location>
</feature>
<dbReference type="Gene3D" id="3.30.980.40">
    <property type="match status" value="1"/>
</dbReference>
<evidence type="ECO:0000256" key="2">
    <source>
        <dbReference type="ARBA" id="ARBA00022741"/>
    </source>
</evidence>
<dbReference type="InterPro" id="IPR003593">
    <property type="entry name" value="AAA+_ATPase"/>
</dbReference>
<dbReference type="SUPFAM" id="SSF52540">
    <property type="entry name" value="P-loop containing nucleoside triphosphate hydrolases"/>
    <property type="match status" value="1"/>
</dbReference>
<feature type="transmembrane region" description="Helical" evidence="7">
    <location>
        <begin position="79"/>
        <end position="98"/>
    </location>
</feature>
<dbReference type="GO" id="GO:0005524">
    <property type="term" value="F:ATP binding"/>
    <property type="evidence" value="ECO:0007669"/>
    <property type="project" value="UniProtKB-UniRule"/>
</dbReference>
<dbReference type="Proteomes" id="UP000177269">
    <property type="component" value="Unassembled WGS sequence"/>
</dbReference>
<evidence type="ECO:0000259" key="8">
    <source>
        <dbReference type="PROSITE" id="PS50901"/>
    </source>
</evidence>
<dbReference type="PANTHER" id="PTHR22683:SF41">
    <property type="entry name" value="DNA TRANSLOCASE FTSK"/>
    <property type="match status" value="1"/>
</dbReference>
<dbReference type="EMBL" id="MHSK01000028">
    <property type="protein sequence ID" value="OHA41678.1"/>
    <property type="molecule type" value="Genomic_DNA"/>
</dbReference>
<evidence type="ECO:0000256" key="4">
    <source>
        <dbReference type="ARBA" id="ARBA00023125"/>
    </source>
</evidence>
<feature type="region of interest" description="Disordered" evidence="6">
    <location>
        <begin position="689"/>
        <end position="719"/>
    </location>
</feature>
<dbReference type="Pfam" id="PF01580">
    <property type="entry name" value="FtsK_SpoIIIE"/>
    <property type="match status" value="1"/>
</dbReference>
<dbReference type="Pfam" id="PF17854">
    <property type="entry name" value="FtsK_alpha"/>
    <property type="match status" value="1"/>
</dbReference>
<keyword evidence="3 5" id="KW-0067">ATP-binding</keyword>
<proteinExistence type="inferred from homology"/>
<protein>
    <recommendedName>
        <fullName evidence="8">FtsK domain-containing protein</fullName>
    </recommendedName>
</protein>
<dbReference type="InterPro" id="IPR036390">
    <property type="entry name" value="WH_DNA-bd_sf"/>
</dbReference>
<dbReference type="AlphaFoldDB" id="A0A1G2P038"/>
<dbReference type="InterPro" id="IPR018541">
    <property type="entry name" value="Ftsk_gamma"/>
</dbReference>
<dbReference type="Pfam" id="PF09397">
    <property type="entry name" value="FtsK_gamma"/>
    <property type="match status" value="1"/>
</dbReference>
<evidence type="ECO:0000313" key="10">
    <source>
        <dbReference type="Proteomes" id="UP000177269"/>
    </source>
</evidence>
<keyword evidence="2 5" id="KW-0547">Nucleotide-binding</keyword>
<feature type="compositionally biased region" description="Acidic residues" evidence="6">
    <location>
        <begin position="708"/>
        <end position="719"/>
    </location>
</feature>
<feature type="transmembrane region" description="Helical" evidence="7">
    <location>
        <begin position="43"/>
        <end position="67"/>
    </location>
</feature>
<evidence type="ECO:0000256" key="3">
    <source>
        <dbReference type="ARBA" id="ARBA00022840"/>
    </source>
</evidence>
<keyword evidence="7" id="KW-1133">Transmembrane helix</keyword>
<dbReference type="PANTHER" id="PTHR22683">
    <property type="entry name" value="SPORULATION PROTEIN RELATED"/>
    <property type="match status" value="1"/>
</dbReference>
<feature type="transmembrane region" description="Helical" evidence="7">
    <location>
        <begin position="12"/>
        <end position="31"/>
    </location>
</feature>
<feature type="binding site" evidence="5">
    <location>
        <begin position="373"/>
        <end position="380"/>
    </location>
    <ligand>
        <name>ATP</name>
        <dbReference type="ChEBI" id="CHEBI:30616"/>
    </ligand>
</feature>
<feature type="region of interest" description="Disordered" evidence="6">
    <location>
        <begin position="175"/>
        <end position="200"/>
    </location>
</feature>
<dbReference type="SMART" id="SM00382">
    <property type="entry name" value="AAA"/>
    <property type="match status" value="1"/>
</dbReference>
<dbReference type="Gene3D" id="1.10.10.10">
    <property type="entry name" value="Winged helix-like DNA-binding domain superfamily/Winged helix DNA-binding domain"/>
    <property type="match status" value="1"/>
</dbReference>
<keyword evidence="7" id="KW-0472">Membrane</keyword>
<organism evidence="9 10">
    <name type="scientific">Candidatus Taylorbacteria bacterium RIFCSPLOWO2_12_FULL_43_20</name>
    <dbReference type="NCBI Taxonomy" id="1802332"/>
    <lineage>
        <taxon>Bacteria</taxon>
        <taxon>Candidatus Tayloriibacteriota</taxon>
    </lineage>
</organism>
<dbReference type="PROSITE" id="PS50901">
    <property type="entry name" value="FTSK"/>
    <property type="match status" value="1"/>
</dbReference>
<evidence type="ECO:0000313" key="9">
    <source>
        <dbReference type="EMBL" id="OHA41678.1"/>
    </source>
</evidence>
<dbReference type="InterPro" id="IPR050206">
    <property type="entry name" value="FtsK/SpoIIIE/SftA"/>
</dbReference>
<evidence type="ECO:0000256" key="7">
    <source>
        <dbReference type="SAM" id="Phobius"/>
    </source>
</evidence>
<dbReference type="Gene3D" id="3.40.50.300">
    <property type="entry name" value="P-loop containing nucleotide triphosphate hydrolases"/>
    <property type="match status" value="1"/>
</dbReference>
<name>A0A1G2P038_9BACT</name>
<dbReference type="InterPro" id="IPR002543">
    <property type="entry name" value="FtsK_dom"/>
</dbReference>
<reference evidence="9 10" key="1">
    <citation type="journal article" date="2016" name="Nat. Commun.">
        <title>Thousands of microbial genomes shed light on interconnected biogeochemical processes in an aquifer system.</title>
        <authorList>
            <person name="Anantharaman K."/>
            <person name="Brown C.T."/>
            <person name="Hug L.A."/>
            <person name="Sharon I."/>
            <person name="Castelle C.J."/>
            <person name="Probst A.J."/>
            <person name="Thomas B.C."/>
            <person name="Singh A."/>
            <person name="Wilkins M.J."/>
            <person name="Karaoz U."/>
            <person name="Brodie E.L."/>
            <person name="Williams K.H."/>
            <person name="Hubbard S.S."/>
            <person name="Banfield J.F."/>
        </authorList>
    </citation>
    <scope>NUCLEOTIDE SEQUENCE [LARGE SCALE GENOMIC DNA]</scope>
</reference>
<accession>A0A1G2P038</accession>
<evidence type="ECO:0000256" key="5">
    <source>
        <dbReference type="PROSITE-ProRule" id="PRU00289"/>
    </source>
</evidence>
<comment type="similarity">
    <text evidence="1">Belongs to the FtsK/SpoIIIE/SftA family.</text>
</comment>
<evidence type="ECO:0000256" key="6">
    <source>
        <dbReference type="SAM" id="MobiDB-lite"/>
    </source>
</evidence>
<dbReference type="SUPFAM" id="SSF46785">
    <property type="entry name" value="Winged helix' DNA-binding domain"/>
    <property type="match status" value="1"/>
</dbReference>
<dbReference type="InterPro" id="IPR027417">
    <property type="entry name" value="P-loop_NTPase"/>
</dbReference>
<comment type="caution">
    <text evidence="9">The sequence shown here is derived from an EMBL/GenBank/DDBJ whole genome shotgun (WGS) entry which is preliminary data.</text>
</comment>
<dbReference type="SMART" id="SM00843">
    <property type="entry name" value="Ftsk_gamma"/>
    <property type="match status" value="1"/>
</dbReference>
<evidence type="ECO:0000256" key="1">
    <source>
        <dbReference type="ARBA" id="ARBA00006474"/>
    </source>
</evidence>
<keyword evidence="4" id="KW-0238">DNA-binding</keyword>
<feature type="domain" description="FtsK" evidence="8">
    <location>
        <begin position="351"/>
        <end position="564"/>
    </location>
</feature>
<dbReference type="InterPro" id="IPR041027">
    <property type="entry name" value="FtsK_alpha"/>
</dbReference>